<dbReference type="PANTHER" id="PTHR22852:SF0">
    <property type="entry name" value="DENTICLELESS PROTEIN HOMOLOG"/>
    <property type="match status" value="1"/>
</dbReference>
<dbReference type="KEGG" id="gsl:Gasu_51570"/>
<evidence type="ECO:0000256" key="5">
    <source>
        <dbReference type="ARBA" id="ARBA00038344"/>
    </source>
</evidence>
<gene>
    <name evidence="7" type="ORF">Gasu_51570</name>
</gene>
<dbReference type="PROSITE" id="PS50294">
    <property type="entry name" value="WD_REPEATS_REGION"/>
    <property type="match status" value="1"/>
</dbReference>
<dbReference type="OrthoDB" id="2096344at2759"/>
<evidence type="ECO:0000256" key="2">
    <source>
        <dbReference type="ARBA" id="ARBA00022574"/>
    </source>
</evidence>
<reference evidence="8" key="1">
    <citation type="journal article" date="2013" name="Science">
        <title>Gene transfer from bacteria and archaea facilitated evolution of an extremophilic eukaryote.</title>
        <authorList>
            <person name="Schonknecht G."/>
            <person name="Chen W.H."/>
            <person name="Ternes C.M."/>
            <person name="Barbier G.G."/>
            <person name="Shrestha R.P."/>
            <person name="Stanke M."/>
            <person name="Brautigam A."/>
            <person name="Baker B.J."/>
            <person name="Banfield J.F."/>
            <person name="Garavito R.M."/>
            <person name="Carr K."/>
            <person name="Wilkerson C."/>
            <person name="Rensing S.A."/>
            <person name="Gagneul D."/>
            <person name="Dickenson N.E."/>
            <person name="Oesterhelt C."/>
            <person name="Lercher M.J."/>
            <person name="Weber A.P."/>
        </authorList>
    </citation>
    <scope>NUCLEOTIDE SEQUENCE [LARGE SCALE GENOMIC DNA]</scope>
    <source>
        <strain evidence="8">074W</strain>
    </source>
</reference>
<dbReference type="Pfam" id="PF00400">
    <property type="entry name" value="WD40"/>
    <property type="match status" value="6"/>
</dbReference>
<dbReference type="PROSITE" id="PS00678">
    <property type="entry name" value="WD_REPEATS_1"/>
    <property type="match status" value="1"/>
</dbReference>
<protein>
    <submittedName>
        <fullName evidence="7">Transducin family protein / WD-40 repeat family protein</fullName>
    </submittedName>
</protein>
<feature type="repeat" description="WD" evidence="6">
    <location>
        <begin position="176"/>
        <end position="212"/>
    </location>
</feature>
<organism evidence="7 8">
    <name type="scientific">Galdieria sulphuraria</name>
    <name type="common">Red alga</name>
    <dbReference type="NCBI Taxonomy" id="130081"/>
    <lineage>
        <taxon>Eukaryota</taxon>
        <taxon>Rhodophyta</taxon>
        <taxon>Bangiophyceae</taxon>
        <taxon>Galdieriales</taxon>
        <taxon>Galdieriaceae</taxon>
        <taxon>Galdieria</taxon>
    </lineage>
</organism>
<dbReference type="InterPro" id="IPR051865">
    <property type="entry name" value="WD-repeat_CDT2_adapter"/>
</dbReference>
<evidence type="ECO:0000256" key="6">
    <source>
        <dbReference type="PROSITE-ProRule" id="PRU00221"/>
    </source>
</evidence>
<evidence type="ECO:0000313" key="8">
    <source>
        <dbReference type="Proteomes" id="UP000030680"/>
    </source>
</evidence>
<dbReference type="PANTHER" id="PTHR22852">
    <property type="entry name" value="LETHAL 2 DENTICLELESS PROTEIN RETINOIC ACID-REGULATED NUCLEAR MATRIX-ASSOCIATED PROTEIN"/>
    <property type="match status" value="1"/>
</dbReference>
<dbReference type="SUPFAM" id="SSF50978">
    <property type="entry name" value="WD40 repeat-like"/>
    <property type="match status" value="1"/>
</dbReference>
<feature type="repeat" description="WD" evidence="6">
    <location>
        <begin position="420"/>
        <end position="453"/>
    </location>
</feature>
<dbReference type="InterPro" id="IPR019775">
    <property type="entry name" value="WD40_repeat_CS"/>
</dbReference>
<proteinExistence type="inferred from homology"/>
<dbReference type="PROSITE" id="PS50082">
    <property type="entry name" value="WD_REPEATS_2"/>
    <property type="match status" value="3"/>
</dbReference>
<dbReference type="STRING" id="130081.M2XUH7"/>
<dbReference type="InterPro" id="IPR015943">
    <property type="entry name" value="WD40/YVTN_repeat-like_dom_sf"/>
</dbReference>
<sequence length="527" mass="59084">MLPKKREKMGRRTSNIIDRLLSRELAILEEATIQKYASSSLRNSLENLQTSPNHCLHFYTDAADILIPVFSTKFSKRACNGQALACVDEEGYLTVVDTRKWLHTIPRETDTRAYRLDEWREPAAWKNKAALSTLVHQNAIFDVCWLGTTDQQIATASGDQTIRITDTTTWDHVNSLIGHRGSVKVVRELPLSDGKILGSAGRDGNVMLWDTRCPAKSTFLGQNYAISPVLSLQQVHSPSYASPLQDRVTKRRRTSSALDMRPQNEASTSYGVTGMAFHPQSDGHLLFTSGAVDGSVKLWDIRKISSTSKEVEFLAVCHPGCDEELTSRPHGISSIQMDSNGRYLLACSTDSRVYLYDPSRIEWGACTILTGGQNMSFYVKCDFSPDGNFVVTGSCNSKAYIWYLGQNRSTESCLYPFLELEGHQGEVSDVAWCRTEPELIATSGDDCMVSLWQGPRLRQMMKTSSCVTNSPINATRLYWADSVKVDTPSRKRQRREGDDSRTPLQLKSITEYFNRVSPCSSETKEYK</sequence>
<evidence type="ECO:0000256" key="3">
    <source>
        <dbReference type="ARBA" id="ARBA00022737"/>
    </source>
</evidence>
<keyword evidence="8" id="KW-1185">Reference proteome</keyword>
<comment type="pathway">
    <text evidence="1">Protein modification; protein ubiquitination.</text>
</comment>
<dbReference type="Proteomes" id="UP000030680">
    <property type="component" value="Unassembled WGS sequence"/>
</dbReference>
<evidence type="ECO:0000313" key="7">
    <source>
        <dbReference type="EMBL" id="EME27303.1"/>
    </source>
</evidence>
<comment type="similarity">
    <text evidence="5">Belongs to the WD repeat cdt2 family.</text>
</comment>
<evidence type="ECO:0000256" key="4">
    <source>
        <dbReference type="ARBA" id="ARBA00022786"/>
    </source>
</evidence>
<dbReference type="Gene3D" id="2.130.10.10">
    <property type="entry name" value="YVTN repeat-like/Quinoprotein amine dehydrogenase"/>
    <property type="match status" value="2"/>
</dbReference>
<dbReference type="EMBL" id="KB454534">
    <property type="protein sequence ID" value="EME27303.1"/>
    <property type="molecule type" value="Genomic_DNA"/>
</dbReference>
<evidence type="ECO:0000256" key="1">
    <source>
        <dbReference type="ARBA" id="ARBA00004906"/>
    </source>
</evidence>
<keyword evidence="3" id="KW-0677">Repeat</keyword>
<dbReference type="GeneID" id="17086224"/>
<dbReference type="AlphaFoldDB" id="M2XUH7"/>
<dbReference type="SMART" id="SM00320">
    <property type="entry name" value="WD40"/>
    <property type="match status" value="6"/>
</dbReference>
<feature type="repeat" description="WD" evidence="6">
    <location>
        <begin position="272"/>
        <end position="309"/>
    </location>
</feature>
<dbReference type="Gramene" id="EME27303">
    <property type="protein sequence ID" value="EME27303"/>
    <property type="gene ID" value="Gasu_51570"/>
</dbReference>
<accession>M2XUH7</accession>
<keyword evidence="2 6" id="KW-0853">WD repeat</keyword>
<dbReference type="RefSeq" id="XP_005703823.1">
    <property type="nucleotide sequence ID" value="XM_005703766.1"/>
</dbReference>
<dbReference type="eggNOG" id="KOG0321">
    <property type="taxonomic scope" value="Eukaryota"/>
</dbReference>
<dbReference type="GO" id="GO:0005634">
    <property type="term" value="C:nucleus"/>
    <property type="evidence" value="ECO:0007669"/>
    <property type="project" value="TreeGrafter"/>
</dbReference>
<dbReference type="GO" id="GO:0043161">
    <property type="term" value="P:proteasome-mediated ubiquitin-dependent protein catabolic process"/>
    <property type="evidence" value="ECO:0007669"/>
    <property type="project" value="TreeGrafter"/>
</dbReference>
<dbReference type="InterPro" id="IPR036322">
    <property type="entry name" value="WD40_repeat_dom_sf"/>
</dbReference>
<name>M2XUH7_GALSU</name>
<dbReference type="InterPro" id="IPR001680">
    <property type="entry name" value="WD40_rpt"/>
</dbReference>
<keyword evidence="4" id="KW-0833">Ubl conjugation pathway</keyword>
<dbReference type="GO" id="GO:0030674">
    <property type="term" value="F:protein-macromolecule adaptor activity"/>
    <property type="evidence" value="ECO:0007669"/>
    <property type="project" value="TreeGrafter"/>
</dbReference>